<organism evidence="1 2">
    <name type="scientific">Neonectria magnoliae</name>
    <dbReference type="NCBI Taxonomy" id="2732573"/>
    <lineage>
        <taxon>Eukaryota</taxon>
        <taxon>Fungi</taxon>
        <taxon>Dikarya</taxon>
        <taxon>Ascomycota</taxon>
        <taxon>Pezizomycotina</taxon>
        <taxon>Sordariomycetes</taxon>
        <taxon>Hypocreomycetidae</taxon>
        <taxon>Hypocreales</taxon>
        <taxon>Nectriaceae</taxon>
        <taxon>Neonectria</taxon>
    </lineage>
</organism>
<accession>A0ABR1I6X7</accession>
<sequence length="111" mass="12993">MKHTCCTYDSSTLESLEVPTRAILRGTYQPVHTMDPEEIAEIQEEDQYSATRLDDLVEEFESKFCELNQPFDEFFFGYWWGKMDEVEAEKEVLSREVIEAIRETGVVLEDV</sequence>
<proteinExistence type="predicted"/>
<evidence type="ECO:0000313" key="2">
    <source>
        <dbReference type="Proteomes" id="UP001498421"/>
    </source>
</evidence>
<dbReference type="Proteomes" id="UP001498421">
    <property type="component" value="Unassembled WGS sequence"/>
</dbReference>
<name>A0ABR1I6X7_9HYPO</name>
<reference evidence="1 2" key="1">
    <citation type="journal article" date="2025" name="Microbiol. Resour. Announc.">
        <title>Draft genome sequences for Neonectria magnoliae and Neonectria punicea, canker pathogens of Liriodendron tulipifera and Acer saccharum in West Virginia.</title>
        <authorList>
            <person name="Petronek H.M."/>
            <person name="Kasson M.T."/>
            <person name="Metheny A.M."/>
            <person name="Stauder C.M."/>
            <person name="Lovett B."/>
            <person name="Lynch S.C."/>
            <person name="Garnas J.R."/>
            <person name="Kasson L.R."/>
            <person name="Stajich J.E."/>
        </authorList>
    </citation>
    <scope>NUCLEOTIDE SEQUENCE [LARGE SCALE GENOMIC DNA]</scope>
    <source>
        <strain evidence="1 2">NRRL 64651</strain>
    </source>
</reference>
<dbReference type="EMBL" id="JAZAVK010000039">
    <property type="protein sequence ID" value="KAK7428628.1"/>
    <property type="molecule type" value="Genomic_DNA"/>
</dbReference>
<comment type="caution">
    <text evidence="1">The sequence shown here is derived from an EMBL/GenBank/DDBJ whole genome shotgun (WGS) entry which is preliminary data.</text>
</comment>
<keyword evidence="2" id="KW-1185">Reference proteome</keyword>
<protein>
    <submittedName>
        <fullName evidence="1">Uncharacterized protein</fullName>
    </submittedName>
</protein>
<evidence type="ECO:0000313" key="1">
    <source>
        <dbReference type="EMBL" id="KAK7428628.1"/>
    </source>
</evidence>
<gene>
    <name evidence="1" type="ORF">QQZ08_004890</name>
</gene>